<feature type="region of interest" description="Disordered" evidence="11">
    <location>
        <begin position="1"/>
        <end position="98"/>
    </location>
</feature>
<feature type="region of interest" description="Disordered" evidence="11">
    <location>
        <begin position="162"/>
        <end position="191"/>
    </location>
</feature>
<keyword evidence="9" id="KW-0539">Nucleus</keyword>
<name>A0A6P8ER59_CLUHA</name>
<feature type="domain" description="C2H2-type" evidence="12">
    <location>
        <begin position="583"/>
        <end position="610"/>
    </location>
</feature>
<dbReference type="SMART" id="SM00355">
    <property type="entry name" value="ZnF_C2H2"/>
    <property type="match status" value="7"/>
</dbReference>
<feature type="compositionally biased region" description="Polar residues" evidence="11">
    <location>
        <begin position="317"/>
        <end position="335"/>
    </location>
</feature>
<dbReference type="PANTHER" id="PTHR16515">
    <property type="entry name" value="PR DOMAIN ZINC FINGER PROTEIN"/>
    <property type="match status" value="1"/>
</dbReference>
<evidence type="ECO:0000256" key="5">
    <source>
        <dbReference type="ARBA" id="ARBA00022771"/>
    </source>
</evidence>
<organism evidence="13 14">
    <name type="scientific">Clupea harengus</name>
    <name type="common">Atlantic herring</name>
    <dbReference type="NCBI Taxonomy" id="7950"/>
    <lineage>
        <taxon>Eukaryota</taxon>
        <taxon>Metazoa</taxon>
        <taxon>Chordata</taxon>
        <taxon>Craniata</taxon>
        <taxon>Vertebrata</taxon>
        <taxon>Euteleostomi</taxon>
        <taxon>Actinopterygii</taxon>
        <taxon>Neopterygii</taxon>
        <taxon>Teleostei</taxon>
        <taxon>Clupei</taxon>
        <taxon>Clupeiformes</taxon>
        <taxon>Clupeoidei</taxon>
        <taxon>Clupeidae</taxon>
        <taxon>Clupea</taxon>
    </lineage>
</organism>
<feature type="region of interest" description="Disordered" evidence="11">
    <location>
        <begin position="359"/>
        <end position="452"/>
    </location>
</feature>
<evidence type="ECO:0000313" key="14">
    <source>
        <dbReference type="RefSeq" id="XP_031418638.2"/>
    </source>
</evidence>
<comment type="similarity">
    <text evidence="2">Belongs to the krueppel C2H2-type zinc-finger protein family.</text>
</comment>
<evidence type="ECO:0000256" key="1">
    <source>
        <dbReference type="ARBA" id="ARBA00004123"/>
    </source>
</evidence>
<reference evidence="14" key="1">
    <citation type="submission" date="2025-08" db="UniProtKB">
        <authorList>
            <consortium name="RefSeq"/>
        </authorList>
    </citation>
    <scope>IDENTIFICATION</scope>
</reference>
<evidence type="ECO:0000256" key="4">
    <source>
        <dbReference type="ARBA" id="ARBA00022737"/>
    </source>
</evidence>
<accession>A0A6P8ER59</accession>
<keyword evidence="7" id="KW-0238">DNA-binding</keyword>
<dbReference type="Proteomes" id="UP000515152">
    <property type="component" value="Chromosome 25"/>
</dbReference>
<evidence type="ECO:0000256" key="10">
    <source>
        <dbReference type="PROSITE-ProRule" id="PRU00042"/>
    </source>
</evidence>
<evidence type="ECO:0000313" key="13">
    <source>
        <dbReference type="Proteomes" id="UP000515152"/>
    </source>
</evidence>
<dbReference type="FunFam" id="3.30.160.60:FF:002343">
    <property type="entry name" value="Zinc finger protein 33A"/>
    <property type="match status" value="1"/>
</dbReference>
<keyword evidence="6" id="KW-0862">Zinc</keyword>
<feature type="compositionally biased region" description="Pro residues" evidence="11">
    <location>
        <begin position="162"/>
        <end position="186"/>
    </location>
</feature>
<dbReference type="Pfam" id="PF00096">
    <property type="entry name" value="zf-C2H2"/>
    <property type="match status" value="7"/>
</dbReference>
<feature type="compositionally biased region" description="Basic and acidic residues" evidence="11">
    <location>
        <begin position="387"/>
        <end position="404"/>
    </location>
</feature>
<dbReference type="PANTHER" id="PTHR16515:SF49">
    <property type="entry name" value="GASTRULA ZINC FINGER PROTEIN XLCGF49.1-LIKE-RELATED"/>
    <property type="match status" value="1"/>
</dbReference>
<feature type="domain" description="C2H2-type" evidence="12">
    <location>
        <begin position="639"/>
        <end position="666"/>
    </location>
</feature>
<feature type="region of interest" description="Disordered" evidence="11">
    <location>
        <begin position="268"/>
        <end position="345"/>
    </location>
</feature>
<dbReference type="FunFam" id="3.30.160.60:FF:000072">
    <property type="entry name" value="zinc finger protein 143 isoform X1"/>
    <property type="match status" value="1"/>
</dbReference>
<dbReference type="AlphaFoldDB" id="A0A6P8ER59"/>
<evidence type="ECO:0000256" key="3">
    <source>
        <dbReference type="ARBA" id="ARBA00022723"/>
    </source>
</evidence>
<feature type="region of interest" description="Disordered" evidence="11">
    <location>
        <begin position="487"/>
        <end position="526"/>
    </location>
</feature>
<keyword evidence="3" id="KW-0479">Metal-binding</keyword>
<dbReference type="OrthoDB" id="40579at2759"/>
<gene>
    <name evidence="14" type="primary">LOC116219486</name>
</gene>
<dbReference type="RefSeq" id="XP_031418638.2">
    <property type="nucleotide sequence ID" value="XM_031562778.2"/>
</dbReference>
<dbReference type="FunFam" id="3.30.160.60:FF:000188">
    <property type="entry name" value="Zinc finger protein 787"/>
    <property type="match status" value="1"/>
</dbReference>
<dbReference type="InterPro" id="IPR050331">
    <property type="entry name" value="Zinc_finger"/>
</dbReference>
<feature type="compositionally biased region" description="Polar residues" evidence="11">
    <location>
        <begin position="13"/>
        <end position="29"/>
    </location>
</feature>
<dbReference type="PROSITE" id="PS50157">
    <property type="entry name" value="ZINC_FINGER_C2H2_2"/>
    <property type="match status" value="7"/>
</dbReference>
<dbReference type="FunFam" id="3.30.160.60:FF:000100">
    <property type="entry name" value="Zinc finger 45-like"/>
    <property type="match status" value="1"/>
</dbReference>
<proteinExistence type="inferred from homology"/>
<feature type="compositionally biased region" description="Polar residues" evidence="11">
    <location>
        <begin position="47"/>
        <end position="57"/>
    </location>
</feature>
<evidence type="ECO:0000256" key="7">
    <source>
        <dbReference type="ARBA" id="ARBA00023125"/>
    </source>
</evidence>
<feature type="domain" description="C2H2-type" evidence="12">
    <location>
        <begin position="611"/>
        <end position="638"/>
    </location>
</feature>
<keyword evidence="13" id="KW-1185">Reference proteome</keyword>
<dbReference type="GO" id="GO:0010468">
    <property type="term" value="P:regulation of gene expression"/>
    <property type="evidence" value="ECO:0007669"/>
    <property type="project" value="TreeGrafter"/>
</dbReference>
<keyword evidence="8" id="KW-0804">Transcription</keyword>
<dbReference type="GeneID" id="116219486"/>
<dbReference type="InterPro" id="IPR013087">
    <property type="entry name" value="Znf_C2H2_type"/>
</dbReference>
<feature type="compositionally biased region" description="Basic and acidic residues" evidence="11">
    <location>
        <begin position="1"/>
        <end position="12"/>
    </location>
</feature>
<evidence type="ECO:0000256" key="8">
    <source>
        <dbReference type="ARBA" id="ARBA00023163"/>
    </source>
</evidence>
<keyword evidence="4" id="KW-0677">Repeat</keyword>
<feature type="compositionally biased region" description="Polar residues" evidence="11">
    <location>
        <begin position="430"/>
        <end position="439"/>
    </location>
</feature>
<keyword evidence="5 10" id="KW-0863">Zinc-finger</keyword>
<dbReference type="PROSITE" id="PS00028">
    <property type="entry name" value="ZINC_FINGER_C2H2_1"/>
    <property type="match status" value="7"/>
</dbReference>
<evidence type="ECO:0000256" key="9">
    <source>
        <dbReference type="ARBA" id="ARBA00023242"/>
    </source>
</evidence>
<feature type="domain" description="C2H2-type" evidence="12">
    <location>
        <begin position="695"/>
        <end position="718"/>
    </location>
</feature>
<dbReference type="FunFam" id="3.30.160.60:FF:000446">
    <property type="entry name" value="Zinc finger protein"/>
    <property type="match status" value="1"/>
</dbReference>
<evidence type="ECO:0000256" key="6">
    <source>
        <dbReference type="ARBA" id="ARBA00022833"/>
    </source>
</evidence>
<protein>
    <submittedName>
        <fullName evidence="14">Zinc finger protein 483-like</fullName>
    </submittedName>
</protein>
<sequence length="718" mass="79215">MKDVLPEGEINHTSKNGHMSNNDDANTTPREAAISIPEKAPVAQPLSIPTDSDTCVDSHQYRNDPPEIGTPDSTDISAGAGSGEGQHRETSSHAPGWSVIPGSPCHVHSSAVENTASPPLCPVGPCQSSAKESQVHVSTSPPMITQSKIQVMATPVRIQVAPPLPLHPSPPPPPPLTRCPTLPPPRSLHSHPHPPPLVCHHSVSRGTPAQLVQLPQIRTPFQQIPIPSDILPPPLPQQLPPFQVPSATSSILTSQVPAPFSLSCQKRHIDSPKDQLPDPTESLPVLLDPRSDLSEDDPVSPLPSYPLFDGFCEPSQELPSTSASPDSTEGATSNGPADAPKQVSSDFKSVVQKLRLHLMTHHTSTRSRNMQSKPKCYSRDGSGTSVLREKKRQESNMGEGKEDGGLVNPGGLDATVKNPNVTSKKRSHQPSRIQTNKNQDQPRRLSARKSKPVYRYLVDLETPKPNAENIQQANYTSVCTLDGPAKVHKETGKKSYNQPSRNQSDKNQPEKNQPPKGQPGKNHRHKNQCEVCGRVLSSASSLEHHQRVHRGERPFVCHVCGKAFPDGKGLRRHLLIHTADKRHRCSECGKTFVYRFHLTSHQVTHTGERPFPCSVCGKRLTTKSTLAAHTRLHTGEKHFSCDLCGRTFMHRKSFNTHMQRHRGERRYVCLTCNKRFQDLNHLKAHKRTHTGERPYQCKMCGKRFIQSGHLKKHAKTQH</sequence>
<dbReference type="FunFam" id="3.30.160.60:FF:002455">
    <property type="entry name" value="FI03704p"/>
    <property type="match status" value="1"/>
</dbReference>
<feature type="domain" description="C2H2-type" evidence="12">
    <location>
        <begin position="667"/>
        <end position="694"/>
    </location>
</feature>
<dbReference type="GO" id="GO:0005634">
    <property type="term" value="C:nucleus"/>
    <property type="evidence" value="ECO:0007669"/>
    <property type="project" value="UniProtKB-SubCell"/>
</dbReference>
<feature type="domain" description="C2H2-type" evidence="12">
    <location>
        <begin position="527"/>
        <end position="554"/>
    </location>
</feature>
<dbReference type="GO" id="GO:0003677">
    <property type="term" value="F:DNA binding"/>
    <property type="evidence" value="ECO:0007669"/>
    <property type="project" value="UniProtKB-KW"/>
</dbReference>
<comment type="subcellular location">
    <subcellularLocation>
        <location evidence="1">Nucleus</location>
    </subcellularLocation>
</comment>
<evidence type="ECO:0000259" key="12">
    <source>
        <dbReference type="PROSITE" id="PS50157"/>
    </source>
</evidence>
<dbReference type="GO" id="GO:0008270">
    <property type="term" value="F:zinc ion binding"/>
    <property type="evidence" value="ECO:0007669"/>
    <property type="project" value="UniProtKB-KW"/>
</dbReference>
<evidence type="ECO:0000256" key="2">
    <source>
        <dbReference type="ARBA" id="ARBA00006991"/>
    </source>
</evidence>
<dbReference type="KEGG" id="char:116219486"/>
<feature type="domain" description="C2H2-type" evidence="12">
    <location>
        <begin position="555"/>
        <end position="582"/>
    </location>
</feature>
<evidence type="ECO:0000256" key="11">
    <source>
        <dbReference type="SAM" id="MobiDB-lite"/>
    </source>
</evidence>